<dbReference type="RefSeq" id="WP_184203376.1">
    <property type="nucleotide sequence ID" value="NZ_JACHGW010000006.1"/>
</dbReference>
<dbReference type="AlphaFoldDB" id="A0A7W9SWL6"/>
<dbReference type="Proteomes" id="UP000520814">
    <property type="component" value="Unassembled WGS sequence"/>
</dbReference>
<accession>A0A7W9SWL6</accession>
<gene>
    <name evidence="1" type="ORF">HNQ39_005113</name>
</gene>
<sequence length="550" mass="55692">MGYAIQQGNTTIPMVFFMQDSAATRRLGKTGLVAGGTLAVKISKNGGTQAAPAGAITEIGDGYYRIAPNATDANTLGSIALIATATGADPCDDVFLVVAYNPFAVADLGLTNLNATIASRAAPGDAMALTGGERTTLLGVFQGVGTYLKSLYDGLSGRYAYLDNLNIGGPVASNASILAINQSASRRIVVACVGQMERPESGSNTFTVEVRTYDGDGAVVDADATPTIVPQGKTSGSLAANLSAVTRVSAGLYRATYTVASAATLEEIRFDASATVATEVFTLSAYSQAVDFVAANFSATDRANLTSAASDAAAAKTAAQAAQARAELALPAFAPGNASGVPRVSDLPAAAPTVSAISDRIERSGGPLALTQASASSADGKLTPGFTNMVTRFLTMIESYSGGTLWRFVTGALSQAGGGGGSAGTQLISLPLRIVLASGEGCEDCQSDRLTLTRGSKLDVRLNLVDADGTPVPTTGTTLSGKLTTMRGALIVALADGTVVETLGSEGQLTVSPLDTSISELAGINQFKLVITRGNGAADVQSGEIIVGLE</sequence>
<evidence type="ECO:0000313" key="1">
    <source>
        <dbReference type="EMBL" id="MBB6053279.1"/>
    </source>
</evidence>
<proteinExistence type="predicted"/>
<reference evidence="1 2" key="1">
    <citation type="submission" date="2020-08" db="EMBL/GenBank/DDBJ databases">
        <title>Genomic Encyclopedia of Type Strains, Phase IV (KMG-IV): sequencing the most valuable type-strain genomes for metagenomic binning, comparative biology and taxonomic classification.</title>
        <authorList>
            <person name="Goeker M."/>
        </authorList>
    </citation>
    <scope>NUCLEOTIDE SEQUENCE [LARGE SCALE GENOMIC DNA]</scope>
    <source>
        <strain evidence="1 2">DSM 23562</strain>
    </source>
</reference>
<comment type="caution">
    <text evidence="1">The sequence shown here is derived from an EMBL/GenBank/DDBJ whole genome shotgun (WGS) entry which is preliminary data.</text>
</comment>
<keyword evidence="2" id="KW-1185">Reference proteome</keyword>
<protein>
    <submittedName>
        <fullName evidence="1">Uncharacterized protein</fullName>
    </submittedName>
</protein>
<name>A0A7W9SWL6_ARMRO</name>
<dbReference type="EMBL" id="JACHGW010000006">
    <property type="protein sequence ID" value="MBB6053279.1"/>
    <property type="molecule type" value="Genomic_DNA"/>
</dbReference>
<evidence type="ECO:0000313" key="2">
    <source>
        <dbReference type="Proteomes" id="UP000520814"/>
    </source>
</evidence>
<organism evidence="1 2">
    <name type="scientific">Armatimonas rosea</name>
    <dbReference type="NCBI Taxonomy" id="685828"/>
    <lineage>
        <taxon>Bacteria</taxon>
        <taxon>Bacillati</taxon>
        <taxon>Armatimonadota</taxon>
        <taxon>Armatimonadia</taxon>
        <taxon>Armatimonadales</taxon>
        <taxon>Armatimonadaceae</taxon>
        <taxon>Armatimonas</taxon>
    </lineage>
</organism>